<dbReference type="PROSITE" id="PS51155">
    <property type="entry name" value="CHIT_BIND_RR_2"/>
    <property type="match status" value="1"/>
</dbReference>
<reference evidence="4 5" key="1">
    <citation type="submission" date="2018-04" db="EMBL/GenBank/DDBJ databases">
        <authorList>
            <person name="Zhang X."/>
            <person name="Yuan J."/>
            <person name="Li F."/>
            <person name="Xiang J."/>
        </authorList>
    </citation>
    <scope>NUCLEOTIDE SEQUENCE [LARGE SCALE GENOMIC DNA]</scope>
    <source>
        <tissue evidence="4">Muscle</tissue>
    </source>
</reference>
<dbReference type="OrthoDB" id="6515429at2759"/>
<feature type="compositionally biased region" description="Acidic residues" evidence="3">
    <location>
        <begin position="314"/>
        <end position="341"/>
    </location>
</feature>
<proteinExistence type="predicted"/>
<dbReference type="InterPro" id="IPR000618">
    <property type="entry name" value="Insect_cuticle"/>
</dbReference>
<dbReference type="GO" id="GO:0008010">
    <property type="term" value="F:structural constituent of chitin-based larval cuticle"/>
    <property type="evidence" value="ECO:0007669"/>
    <property type="project" value="TreeGrafter"/>
</dbReference>
<evidence type="ECO:0000313" key="4">
    <source>
        <dbReference type="EMBL" id="ROT74185.1"/>
    </source>
</evidence>
<gene>
    <name evidence="4" type="ORF">C7M84_007321</name>
</gene>
<comment type="caution">
    <text evidence="4">The sequence shown here is derived from an EMBL/GenBank/DDBJ whole genome shotgun (WGS) entry which is preliminary data.</text>
</comment>
<feature type="compositionally biased region" description="Acidic residues" evidence="3">
    <location>
        <begin position="349"/>
        <end position="360"/>
    </location>
</feature>
<feature type="region of interest" description="Disordered" evidence="3">
    <location>
        <begin position="226"/>
        <end position="267"/>
    </location>
</feature>
<dbReference type="GO" id="GO:0062129">
    <property type="term" value="C:chitin-based extracellular matrix"/>
    <property type="evidence" value="ECO:0007669"/>
    <property type="project" value="TreeGrafter"/>
</dbReference>
<dbReference type="EMBL" id="QCYY01001925">
    <property type="protein sequence ID" value="ROT74185.1"/>
    <property type="molecule type" value="Genomic_DNA"/>
</dbReference>
<feature type="compositionally biased region" description="Gly residues" evidence="3">
    <location>
        <begin position="229"/>
        <end position="242"/>
    </location>
</feature>
<evidence type="ECO:0000256" key="3">
    <source>
        <dbReference type="SAM" id="MobiDB-lite"/>
    </source>
</evidence>
<dbReference type="AlphaFoldDB" id="A0A423TCL3"/>
<evidence type="ECO:0000256" key="1">
    <source>
        <dbReference type="ARBA" id="ARBA00022460"/>
    </source>
</evidence>
<dbReference type="InterPro" id="IPR050468">
    <property type="entry name" value="Cuticle_Struct_Prot"/>
</dbReference>
<dbReference type="PANTHER" id="PTHR10380:SF173">
    <property type="entry name" value="CUTICULAR PROTEIN 47EF, ISOFORM C-RELATED"/>
    <property type="match status" value="1"/>
</dbReference>
<name>A0A423TCL3_PENVA</name>
<dbReference type="Proteomes" id="UP000283509">
    <property type="component" value="Unassembled WGS sequence"/>
</dbReference>
<evidence type="ECO:0000256" key="2">
    <source>
        <dbReference type="PROSITE-ProRule" id="PRU00497"/>
    </source>
</evidence>
<feature type="region of interest" description="Disordered" evidence="3">
    <location>
        <begin position="304"/>
        <end position="360"/>
    </location>
</feature>
<evidence type="ECO:0008006" key="6">
    <source>
        <dbReference type="Google" id="ProtNLM"/>
    </source>
</evidence>
<protein>
    <recommendedName>
        <fullName evidence="6">Cuticle protein 6</fullName>
    </recommendedName>
</protein>
<sequence length="390" mass="42201">MSLGRRYHPAGIPKIAPDNVLIPKTASFPPPVPRSGSGKQLVQTFRNPNFQSFEVSSETPDDLDDFVEDALERAGFDDDDLDDDDDDLIFRPESFVNMYNDQTSEHRLALSENLLGTYYHNIDTQGSIHWNYKLEDQFQDHTVHRNGNMEGKFGWTAPGGQEVRVQYIADEGGYRVLSSQGIHPVDSDEVEEAKRLHFLVHKNLANQGRGYGTGAPAVPFPVGGKPLPGVGGPGTPAGGSAAGGSPFSPAGPGAGGPSSDPCLLLGKQHPSLVPEECRIPGQFGADGSVEGRLDLVPEEDLAQEDSTLEQALEQAEDSAQEDSTLEQALEQEEDSAQEDSTLEQALEQVPEEDLAQEDSTLEQALEQVPEEDLAQEVSTLELVEVFPSLA</sequence>
<reference evidence="4 5" key="2">
    <citation type="submission" date="2019-01" db="EMBL/GenBank/DDBJ databases">
        <title>The decoding of complex shrimp genome reveals the adaptation for benthos swimmer, frequently molting mechanism and breeding impact on genome.</title>
        <authorList>
            <person name="Sun Y."/>
            <person name="Gao Y."/>
            <person name="Yu Y."/>
        </authorList>
    </citation>
    <scope>NUCLEOTIDE SEQUENCE [LARGE SCALE GENOMIC DNA]</scope>
    <source>
        <tissue evidence="4">Muscle</tissue>
    </source>
</reference>
<dbReference type="Pfam" id="PF00379">
    <property type="entry name" value="Chitin_bind_4"/>
    <property type="match status" value="1"/>
</dbReference>
<dbReference type="PANTHER" id="PTHR10380">
    <property type="entry name" value="CUTICLE PROTEIN"/>
    <property type="match status" value="1"/>
</dbReference>
<evidence type="ECO:0000313" key="5">
    <source>
        <dbReference type="Proteomes" id="UP000283509"/>
    </source>
</evidence>
<organism evidence="4 5">
    <name type="scientific">Penaeus vannamei</name>
    <name type="common">Whiteleg shrimp</name>
    <name type="synonym">Litopenaeus vannamei</name>
    <dbReference type="NCBI Taxonomy" id="6689"/>
    <lineage>
        <taxon>Eukaryota</taxon>
        <taxon>Metazoa</taxon>
        <taxon>Ecdysozoa</taxon>
        <taxon>Arthropoda</taxon>
        <taxon>Crustacea</taxon>
        <taxon>Multicrustacea</taxon>
        <taxon>Malacostraca</taxon>
        <taxon>Eumalacostraca</taxon>
        <taxon>Eucarida</taxon>
        <taxon>Decapoda</taxon>
        <taxon>Dendrobranchiata</taxon>
        <taxon>Penaeoidea</taxon>
        <taxon>Penaeidae</taxon>
        <taxon>Penaeus</taxon>
    </lineage>
</organism>
<keyword evidence="1 2" id="KW-0193">Cuticle</keyword>
<accession>A0A423TCL3</accession>
<keyword evidence="5" id="KW-1185">Reference proteome</keyword>